<reference evidence="2" key="1">
    <citation type="submission" date="2020-02" db="EMBL/GenBank/DDBJ databases">
        <authorList>
            <person name="Meier V. D."/>
        </authorList>
    </citation>
    <scope>NUCLEOTIDE SEQUENCE</scope>
    <source>
        <strain evidence="2">AVDCRST_MAG63</strain>
    </source>
</reference>
<dbReference type="PANTHER" id="PTHR16222">
    <property type="entry name" value="ADP-RIBOSYLGLYCOHYDROLASE"/>
    <property type="match status" value="1"/>
</dbReference>
<feature type="binding site" evidence="1">
    <location>
        <position position="61"/>
    </location>
    <ligand>
        <name>Mg(2+)</name>
        <dbReference type="ChEBI" id="CHEBI:18420"/>
        <label>1</label>
    </ligand>
</feature>
<dbReference type="Pfam" id="PF03747">
    <property type="entry name" value="ADP_ribosyl_GH"/>
    <property type="match status" value="1"/>
</dbReference>
<dbReference type="Gene3D" id="1.10.4080.10">
    <property type="entry name" value="ADP-ribosylation/Crystallin J1"/>
    <property type="match status" value="1"/>
</dbReference>
<dbReference type="InterPro" id="IPR050792">
    <property type="entry name" value="ADP-ribosylglycohydrolase"/>
</dbReference>
<protein>
    <submittedName>
        <fullName evidence="2">ADP-ribosylglycohydrolase</fullName>
    </submittedName>
</protein>
<keyword evidence="2" id="KW-0378">Hydrolase</keyword>
<feature type="binding site" evidence="1">
    <location>
        <position position="301"/>
    </location>
    <ligand>
        <name>Mg(2+)</name>
        <dbReference type="ChEBI" id="CHEBI:18420"/>
        <label>1</label>
    </ligand>
</feature>
<organism evidence="2">
    <name type="scientific">uncultured Armatimonadetes bacterium</name>
    <dbReference type="NCBI Taxonomy" id="157466"/>
    <lineage>
        <taxon>Bacteria</taxon>
        <taxon>Bacillati</taxon>
        <taxon>Armatimonadota</taxon>
        <taxon>environmental samples</taxon>
    </lineage>
</organism>
<dbReference type="PANTHER" id="PTHR16222:SF12">
    <property type="entry name" value="ADP-RIBOSYLGLYCOHYDROLASE-RELATED"/>
    <property type="match status" value="1"/>
</dbReference>
<dbReference type="GO" id="GO:0016787">
    <property type="term" value="F:hydrolase activity"/>
    <property type="evidence" value="ECO:0007669"/>
    <property type="project" value="UniProtKB-KW"/>
</dbReference>
<dbReference type="InterPro" id="IPR005502">
    <property type="entry name" value="Ribosyl_crysJ1"/>
</dbReference>
<comment type="cofactor">
    <cofactor evidence="1">
        <name>Mg(2+)</name>
        <dbReference type="ChEBI" id="CHEBI:18420"/>
    </cofactor>
    <text evidence="1">Binds 2 magnesium ions per subunit.</text>
</comment>
<accession>A0A6J4JZZ5</accession>
<dbReference type="GO" id="GO:0046872">
    <property type="term" value="F:metal ion binding"/>
    <property type="evidence" value="ECO:0007669"/>
    <property type="project" value="UniProtKB-KW"/>
</dbReference>
<dbReference type="AlphaFoldDB" id="A0A6J4JZZ5"/>
<evidence type="ECO:0000256" key="1">
    <source>
        <dbReference type="PIRSR" id="PIRSR605502-1"/>
    </source>
</evidence>
<feature type="binding site" evidence="1">
    <location>
        <position position="60"/>
    </location>
    <ligand>
        <name>Mg(2+)</name>
        <dbReference type="ChEBI" id="CHEBI:18420"/>
        <label>1</label>
    </ligand>
</feature>
<gene>
    <name evidence="2" type="ORF">AVDCRST_MAG63-4460</name>
</gene>
<name>A0A6J4JZZ5_9BACT</name>
<evidence type="ECO:0000313" key="2">
    <source>
        <dbReference type="EMBL" id="CAA9292260.1"/>
    </source>
</evidence>
<keyword evidence="1" id="KW-0460">Magnesium</keyword>
<feature type="binding site" evidence="1">
    <location>
        <position position="62"/>
    </location>
    <ligand>
        <name>Mg(2+)</name>
        <dbReference type="ChEBI" id="CHEBI:18420"/>
        <label>1</label>
    </ligand>
</feature>
<keyword evidence="1" id="KW-0479">Metal-binding</keyword>
<feature type="binding site" evidence="1">
    <location>
        <position position="298"/>
    </location>
    <ligand>
        <name>Mg(2+)</name>
        <dbReference type="ChEBI" id="CHEBI:18420"/>
        <label>1</label>
    </ligand>
</feature>
<feature type="binding site" evidence="1">
    <location>
        <position position="300"/>
    </location>
    <ligand>
        <name>Mg(2+)</name>
        <dbReference type="ChEBI" id="CHEBI:18420"/>
        <label>1</label>
    </ligand>
</feature>
<dbReference type="InterPro" id="IPR036705">
    <property type="entry name" value="Ribosyl_crysJ1_sf"/>
</dbReference>
<dbReference type="EMBL" id="CADCTO010000619">
    <property type="protein sequence ID" value="CAA9292260.1"/>
    <property type="molecule type" value="Genomic_DNA"/>
</dbReference>
<proteinExistence type="predicted"/>
<dbReference type="SUPFAM" id="SSF101478">
    <property type="entry name" value="ADP-ribosylglycohydrolase"/>
    <property type="match status" value="1"/>
</dbReference>
<sequence>MCMWYTNAMNTRHHASGCLFGLALGDALGADTEFLSVEAIKQRWGPQGPPEPLGDPARVTDDTQMALAVGEALAETVPPYTARTVEAPLRRAFVAWMVSPDNTRAPGMTCMQACGNLLRGAPWHEATVAGSKGCGANMRVAPVGLLPGVGPDGRAALAQFQAALTHGHPTGLAASDLTAYAVADLAADGPPATLPARLRDYARSQRLVYHDDWLGPLWQRPGARSAADFIARGWDECLEVLDRLDAALSAGDREADPCAATGGGWVAEEALATGLLCFLLFPDDPVAAVRRAAVTSGDSDSIASLAGAFAGARHGLAAWPRDWVRRIEYRDRIAALGDGWDSCRSDVSVRDGLTP</sequence>